<keyword evidence="1" id="KW-0808">Transferase</keyword>
<keyword evidence="2" id="KW-1185">Reference proteome</keyword>
<dbReference type="PANTHER" id="PTHR12526">
    <property type="entry name" value="GLYCOSYLTRANSFERASE"/>
    <property type="match status" value="1"/>
</dbReference>
<dbReference type="CDD" id="cd03801">
    <property type="entry name" value="GT4_PimA-like"/>
    <property type="match status" value="1"/>
</dbReference>
<dbReference type="GO" id="GO:0016740">
    <property type="term" value="F:transferase activity"/>
    <property type="evidence" value="ECO:0007669"/>
    <property type="project" value="UniProtKB-KW"/>
</dbReference>
<dbReference type="STRING" id="1391627.SAMN05216464_101217"/>
<dbReference type="PANTHER" id="PTHR12526:SF637">
    <property type="entry name" value="GLYCOSYLTRANSFERASE EPSF-RELATED"/>
    <property type="match status" value="1"/>
</dbReference>
<dbReference type="SUPFAM" id="SSF53756">
    <property type="entry name" value="UDP-Glycosyltransferase/glycogen phosphorylase"/>
    <property type="match status" value="1"/>
</dbReference>
<dbReference type="RefSeq" id="WP_091142797.1">
    <property type="nucleotide sequence ID" value="NZ_FNAI01000001.1"/>
</dbReference>
<proteinExistence type="predicted"/>
<gene>
    <name evidence="1" type="ORF">SAMN05216464_101217</name>
</gene>
<dbReference type="Gene3D" id="3.40.50.2000">
    <property type="entry name" value="Glycogen Phosphorylase B"/>
    <property type="match status" value="2"/>
</dbReference>
<evidence type="ECO:0000313" key="2">
    <source>
        <dbReference type="Proteomes" id="UP000199072"/>
    </source>
</evidence>
<dbReference type="EMBL" id="FNAI01000001">
    <property type="protein sequence ID" value="SDD25368.1"/>
    <property type="molecule type" value="Genomic_DNA"/>
</dbReference>
<dbReference type="AlphaFoldDB" id="A0A1G6T8I2"/>
<sequence length="370" mass="41442">MIKLVDLTFYAHLNYNHPEDVLENHSAALAFASHIDNRLDFCFVKHAGFEQRAVMGGVPYQFFRAGNNFWSVSFKTLRFVRNLKPDIVLVQGFIFPLQVMLLRLFCGSSTKIIVQHHGDITYQGIKGWLQKIAYRHAAAYIFTAKENAAIWQQRGIIKANAQIFELLEASTGFERQDKQISKSLTGINGKTNFLWVGRLNANKDPLAVLDGFERYLKVNPLAKLYMIYQTEELLTEVNHKINSSIALSNNVVTVGKVAPADLPNWYSAADFYISGSHREGSSYALLEAMACGCIPVVTAIPSFEKITHHGEYGFLYPPGDPEALANVLSALDGMNISKLSATTLTYFKQNLSFKVIADDLVDICETLMNK</sequence>
<evidence type="ECO:0000313" key="1">
    <source>
        <dbReference type="EMBL" id="SDD25368.1"/>
    </source>
</evidence>
<organism evidence="1 2">
    <name type="scientific">Mucilaginibacter pineti</name>
    <dbReference type="NCBI Taxonomy" id="1391627"/>
    <lineage>
        <taxon>Bacteria</taxon>
        <taxon>Pseudomonadati</taxon>
        <taxon>Bacteroidota</taxon>
        <taxon>Sphingobacteriia</taxon>
        <taxon>Sphingobacteriales</taxon>
        <taxon>Sphingobacteriaceae</taxon>
        <taxon>Mucilaginibacter</taxon>
    </lineage>
</organism>
<reference evidence="1 2" key="1">
    <citation type="submission" date="2016-10" db="EMBL/GenBank/DDBJ databases">
        <authorList>
            <person name="de Groot N.N."/>
        </authorList>
    </citation>
    <scope>NUCLEOTIDE SEQUENCE [LARGE SCALE GENOMIC DNA]</scope>
    <source>
        <strain evidence="1 2">47C3B</strain>
    </source>
</reference>
<dbReference type="OrthoDB" id="9811239at2"/>
<name>A0A1G6T8I2_9SPHI</name>
<protein>
    <submittedName>
        <fullName evidence="1">Glycosyltransferase involved in cell wall bisynthesis</fullName>
    </submittedName>
</protein>
<accession>A0A1G6T8I2</accession>
<dbReference type="Pfam" id="PF13692">
    <property type="entry name" value="Glyco_trans_1_4"/>
    <property type="match status" value="1"/>
</dbReference>
<dbReference type="Proteomes" id="UP000199072">
    <property type="component" value="Unassembled WGS sequence"/>
</dbReference>